<gene>
    <name evidence="2" type="ORF">TNCT_230261</name>
</gene>
<sequence>MEMERNLIKGPKLPIHTMTFERDKKSQLWGGISSPIHTAWKMMGPPPPLTVTTLVRQMRRVIASFPRNGTSSTESTRGRLGKGVQAVEANSV</sequence>
<comment type="caution">
    <text evidence="2">The sequence shown here is derived from an EMBL/GenBank/DDBJ whole genome shotgun (WGS) entry which is preliminary data.</text>
</comment>
<accession>A0A8X6LXV7</accession>
<protein>
    <submittedName>
        <fullName evidence="2">Uncharacterized protein</fullName>
    </submittedName>
</protein>
<keyword evidence="3" id="KW-1185">Reference proteome</keyword>
<reference evidence="2" key="1">
    <citation type="submission" date="2020-07" db="EMBL/GenBank/DDBJ databases">
        <title>Multicomponent nature underlies the extraordinary mechanical properties of spider dragline silk.</title>
        <authorList>
            <person name="Kono N."/>
            <person name="Nakamura H."/>
            <person name="Mori M."/>
            <person name="Yoshida Y."/>
            <person name="Ohtoshi R."/>
            <person name="Malay A.D."/>
            <person name="Moran D.A.P."/>
            <person name="Tomita M."/>
            <person name="Numata K."/>
            <person name="Arakawa K."/>
        </authorList>
    </citation>
    <scope>NUCLEOTIDE SEQUENCE</scope>
</reference>
<dbReference type="EMBL" id="BMAO01028438">
    <property type="protein sequence ID" value="GFR24682.1"/>
    <property type="molecule type" value="Genomic_DNA"/>
</dbReference>
<name>A0A8X6LXV7_TRICU</name>
<evidence type="ECO:0000256" key="1">
    <source>
        <dbReference type="SAM" id="MobiDB-lite"/>
    </source>
</evidence>
<dbReference type="Proteomes" id="UP000887116">
    <property type="component" value="Unassembled WGS sequence"/>
</dbReference>
<dbReference type="AlphaFoldDB" id="A0A8X6LXV7"/>
<evidence type="ECO:0000313" key="3">
    <source>
        <dbReference type="Proteomes" id="UP000887116"/>
    </source>
</evidence>
<organism evidence="2 3">
    <name type="scientific">Trichonephila clavata</name>
    <name type="common">Joro spider</name>
    <name type="synonym">Nephila clavata</name>
    <dbReference type="NCBI Taxonomy" id="2740835"/>
    <lineage>
        <taxon>Eukaryota</taxon>
        <taxon>Metazoa</taxon>
        <taxon>Ecdysozoa</taxon>
        <taxon>Arthropoda</taxon>
        <taxon>Chelicerata</taxon>
        <taxon>Arachnida</taxon>
        <taxon>Araneae</taxon>
        <taxon>Araneomorphae</taxon>
        <taxon>Entelegynae</taxon>
        <taxon>Araneoidea</taxon>
        <taxon>Nephilidae</taxon>
        <taxon>Trichonephila</taxon>
    </lineage>
</organism>
<feature type="region of interest" description="Disordered" evidence="1">
    <location>
        <begin position="65"/>
        <end position="92"/>
    </location>
</feature>
<proteinExistence type="predicted"/>
<evidence type="ECO:0000313" key="2">
    <source>
        <dbReference type="EMBL" id="GFR24682.1"/>
    </source>
</evidence>